<name>A0A2A6C0B4_PRIPA</name>
<accession>A0A2A6C0B4</accession>
<dbReference type="EnsemblMetazoa" id="PPA42077.1">
    <property type="protein sequence ID" value="PPA42077.1"/>
    <property type="gene ID" value="WBGene00280446"/>
</dbReference>
<protein>
    <submittedName>
        <fullName evidence="1">Uncharacterized protein</fullName>
    </submittedName>
</protein>
<sequence length="296" mass="34559">MGLLLLSLLLLLLSSAIMSNIDYGALMDYQDCDGNICLVQKSCFFPDSTEFHTLIRWSGKVRGNLTNCTGIRVSGISMGDDETYMFRVQLQTQWRMNGDASYYAGFLHDFKDGLLFECEEDKKKNNVTVAVFDELKTINFETEEISGDIRYADNVMLCNINVKFRLNSSSAMFPRFQTRMRIKTQNEFFTYENDDFWEILDEITMRGAGKPLTGQFIHYCILILLVYSITVYFLDRYCRRLQFTTVDREEMEEHFFPPARYRNKLNHFLMLRGPTTIEKEKNLAAVPEDILIDFEN</sequence>
<keyword evidence="2" id="KW-1185">Reference proteome</keyword>
<gene>
    <name evidence="1" type="primary">WBGene00280446</name>
</gene>
<evidence type="ECO:0000313" key="1">
    <source>
        <dbReference type="EnsemblMetazoa" id="PPA42077.1"/>
    </source>
</evidence>
<reference evidence="1" key="2">
    <citation type="submission" date="2022-06" db="UniProtKB">
        <authorList>
            <consortium name="EnsemblMetazoa"/>
        </authorList>
    </citation>
    <scope>IDENTIFICATION</scope>
    <source>
        <strain evidence="1">PS312</strain>
    </source>
</reference>
<dbReference type="Proteomes" id="UP000005239">
    <property type="component" value="Unassembled WGS sequence"/>
</dbReference>
<accession>A0A8R1YXW2</accession>
<organism evidence="1 2">
    <name type="scientific">Pristionchus pacificus</name>
    <name type="common">Parasitic nematode worm</name>
    <dbReference type="NCBI Taxonomy" id="54126"/>
    <lineage>
        <taxon>Eukaryota</taxon>
        <taxon>Metazoa</taxon>
        <taxon>Ecdysozoa</taxon>
        <taxon>Nematoda</taxon>
        <taxon>Chromadorea</taxon>
        <taxon>Rhabditida</taxon>
        <taxon>Rhabditina</taxon>
        <taxon>Diplogasteromorpha</taxon>
        <taxon>Diplogasteroidea</taxon>
        <taxon>Neodiplogasteridae</taxon>
        <taxon>Pristionchus</taxon>
    </lineage>
</organism>
<dbReference type="AlphaFoldDB" id="A0A2A6C0B4"/>
<evidence type="ECO:0000313" key="2">
    <source>
        <dbReference type="Proteomes" id="UP000005239"/>
    </source>
</evidence>
<proteinExistence type="predicted"/>
<reference evidence="2" key="1">
    <citation type="journal article" date="2008" name="Nat. Genet.">
        <title>The Pristionchus pacificus genome provides a unique perspective on nematode lifestyle and parasitism.</title>
        <authorList>
            <person name="Dieterich C."/>
            <person name="Clifton S.W."/>
            <person name="Schuster L.N."/>
            <person name="Chinwalla A."/>
            <person name="Delehaunty K."/>
            <person name="Dinkelacker I."/>
            <person name="Fulton L."/>
            <person name="Fulton R."/>
            <person name="Godfrey J."/>
            <person name="Minx P."/>
            <person name="Mitreva M."/>
            <person name="Roeseler W."/>
            <person name="Tian H."/>
            <person name="Witte H."/>
            <person name="Yang S.P."/>
            <person name="Wilson R.K."/>
            <person name="Sommer R.J."/>
        </authorList>
    </citation>
    <scope>NUCLEOTIDE SEQUENCE [LARGE SCALE GENOMIC DNA]</scope>
    <source>
        <strain evidence="2">PS312</strain>
    </source>
</reference>